<dbReference type="Proteomes" id="UP001165092">
    <property type="component" value="Unassembled WGS sequence"/>
</dbReference>
<dbReference type="AlphaFoldDB" id="A0A9W6P6T2"/>
<reference evidence="1" key="1">
    <citation type="submission" date="2023-02" db="EMBL/GenBank/DDBJ databases">
        <title>Nocardiopsis ansamitocini NBRC 112285.</title>
        <authorList>
            <person name="Ichikawa N."/>
            <person name="Sato H."/>
            <person name="Tonouchi N."/>
        </authorList>
    </citation>
    <scope>NUCLEOTIDE SEQUENCE</scope>
    <source>
        <strain evidence="1">NBRC 112285</strain>
    </source>
</reference>
<keyword evidence="2" id="KW-1185">Reference proteome</keyword>
<evidence type="ECO:0000313" key="1">
    <source>
        <dbReference type="EMBL" id="GLU48520.1"/>
    </source>
</evidence>
<gene>
    <name evidence="1" type="ORF">Nans01_28710</name>
</gene>
<protein>
    <submittedName>
        <fullName evidence="1">Uncharacterized protein</fullName>
    </submittedName>
</protein>
<accession>A0A9W6P6T2</accession>
<dbReference type="EMBL" id="BSQG01000004">
    <property type="protein sequence ID" value="GLU48520.1"/>
    <property type="molecule type" value="Genomic_DNA"/>
</dbReference>
<organism evidence="1 2">
    <name type="scientific">Nocardiopsis ansamitocini</name>
    <dbReference type="NCBI Taxonomy" id="1670832"/>
    <lineage>
        <taxon>Bacteria</taxon>
        <taxon>Bacillati</taxon>
        <taxon>Actinomycetota</taxon>
        <taxon>Actinomycetes</taxon>
        <taxon>Streptosporangiales</taxon>
        <taxon>Nocardiopsidaceae</taxon>
        <taxon>Nocardiopsis</taxon>
    </lineage>
</organism>
<evidence type="ECO:0000313" key="2">
    <source>
        <dbReference type="Proteomes" id="UP001165092"/>
    </source>
</evidence>
<proteinExistence type="predicted"/>
<name>A0A9W6P6T2_9ACTN</name>
<sequence length="133" mass="14196">MGEGKRFGFDFDERYARVLAVLGVRPDRAHVDVDGQALRIRFGPWTVDTPRSNITSIQVGGPFVPWKVIGARVSLADGGLTLGTAARRGVCVRLRTPVRGIEPLGLLRHRGVTVTVADPDGLAAALEAAPETA</sequence>
<comment type="caution">
    <text evidence="1">The sequence shown here is derived from an EMBL/GenBank/DDBJ whole genome shotgun (WGS) entry which is preliminary data.</text>
</comment>
<dbReference type="RefSeq" id="WP_285759994.1">
    <property type="nucleotide sequence ID" value="NZ_BSQG01000004.1"/>
</dbReference>